<dbReference type="InterPro" id="IPR011993">
    <property type="entry name" value="PH-like_dom_sf"/>
</dbReference>
<accession>A0A3N4HL02</accession>
<dbReference type="AlphaFoldDB" id="A0A3N4HL02"/>
<evidence type="ECO:0000256" key="3">
    <source>
        <dbReference type="ARBA" id="ARBA00022490"/>
    </source>
</evidence>
<comment type="subcellular location">
    <subcellularLocation>
        <location evidence="2">Cytoplasm</location>
    </subcellularLocation>
    <subcellularLocation>
        <location evidence="1">Nucleus</location>
    </subcellularLocation>
</comment>
<organism evidence="6 7">
    <name type="scientific">Ascobolus immersus RN42</name>
    <dbReference type="NCBI Taxonomy" id="1160509"/>
    <lineage>
        <taxon>Eukaryota</taxon>
        <taxon>Fungi</taxon>
        <taxon>Dikarya</taxon>
        <taxon>Ascomycota</taxon>
        <taxon>Pezizomycotina</taxon>
        <taxon>Pezizomycetes</taxon>
        <taxon>Pezizales</taxon>
        <taxon>Ascobolaceae</taxon>
        <taxon>Ascobolus</taxon>
    </lineage>
</organism>
<keyword evidence="3" id="KW-0963">Cytoplasm</keyword>
<gene>
    <name evidence="6" type="ORF">BJ508DRAFT_34658</name>
</gene>
<keyword evidence="7" id="KW-1185">Reference proteome</keyword>
<dbReference type="Proteomes" id="UP000275078">
    <property type="component" value="Unassembled WGS sequence"/>
</dbReference>
<reference evidence="6 7" key="1">
    <citation type="journal article" date="2018" name="Nat. Ecol. Evol.">
        <title>Pezizomycetes genomes reveal the molecular basis of ectomycorrhizal truffle lifestyle.</title>
        <authorList>
            <person name="Murat C."/>
            <person name="Payen T."/>
            <person name="Noel B."/>
            <person name="Kuo A."/>
            <person name="Morin E."/>
            <person name="Chen J."/>
            <person name="Kohler A."/>
            <person name="Krizsan K."/>
            <person name="Balestrini R."/>
            <person name="Da Silva C."/>
            <person name="Montanini B."/>
            <person name="Hainaut M."/>
            <person name="Levati E."/>
            <person name="Barry K.W."/>
            <person name="Belfiori B."/>
            <person name="Cichocki N."/>
            <person name="Clum A."/>
            <person name="Dockter R.B."/>
            <person name="Fauchery L."/>
            <person name="Guy J."/>
            <person name="Iotti M."/>
            <person name="Le Tacon F."/>
            <person name="Lindquist E.A."/>
            <person name="Lipzen A."/>
            <person name="Malagnac F."/>
            <person name="Mello A."/>
            <person name="Molinier V."/>
            <person name="Miyauchi S."/>
            <person name="Poulain J."/>
            <person name="Riccioni C."/>
            <person name="Rubini A."/>
            <person name="Sitrit Y."/>
            <person name="Splivallo R."/>
            <person name="Traeger S."/>
            <person name="Wang M."/>
            <person name="Zifcakova L."/>
            <person name="Wipf D."/>
            <person name="Zambonelli A."/>
            <person name="Paolocci F."/>
            <person name="Nowrousian M."/>
            <person name="Ottonello S."/>
            <person name="Baldrian P."/>
            <person name="Spatafora J.W."/>
            <person name="Henrissat B."/>
            <person name="Nagy L.G."/>
            <person name="Aury J.M."/>
            <person name="Wincker P."/>
            <person name="Grigoriev I.V."/>
            <person name="Bonfante P."/>
            <person name="Martin F.M."/>
        </authorList>
    </citation>
    <scope>NUCLEOTIDE SEQUENCE [LARGE SCALE GENOMIC DNA]</scope>
    <source>
        <strain evidence="6 7">RN42</strain>
    </source>
</reference>
<protein>
    <submittedName>
        <fullName evidence="6">Uncharacterized protein</fullName>
    </submittedName>
</protein>
<proteinExistence type="predicted"/>
<evidence type="ECO:0000313" key="7">
    <source>
        <dbReference type="Proteomes" id="UP000275078"/>
    </source>
</evidence>
<evidence type="ECO:0000256" key="5">
    <source>
        <dbReference type="SAM" id="MobiDB-lite"/>
    </source>
</evidence>
<dbReference type="STRING" id="1160509.A0A3N4HL02"/>
<feature type="region of interest" description="Disordered" evidence="5">
    <location>
        <begin position="253"/>
        <end position="285"/>
    </location>
</feature>
<evidence type="ECO:0000313" key="6">
    <source>
        <dbReference type="EMBL" id="RPA74513.1"/>
    </source>
</evidence>
<dbReference type="EMBL" id="ML119788">
    <property type="protein sequence ID" value="RPA74513.1"/>
    <property type="molecule type" value="Genomic_DNA"/>
</dbReference>
<evidence type="ECO:0000256" key="4">
    <source>
        <dbReference type="ARBA" id="ARBA00023242"/>
    </source>
</evidence>
<name>A0A3N4HL02_ASCIM</name>
<dbReference type="Gene3D" id="2.30.29.30">
    <property type="entry name" value="Pleckstrin-homology domain (PH domain)/Phosphotyrosine-binding domain (PTB)"/>
    <property type="match status" value="1"/>
</dbReference>
<evidence type="ECO:0000256" key="2">
    <source>
        <dbReference type="ARBA" id="ARBA00004496"/>
    </source>
</evidence>
<dbReference type="Pfam" id="PF03517">
    <property type="entry name" value="Voldacs"/>
    <property type="match status" value="1"/>
</dbReference>
<feature type="compositionally biased region" description="Basic and acidic residues" evidence="5">
    <location>
        <begin position="265"/>
        <end position="285"/>
    </location>
</feature>
<keyword evidence="4" id="KW-0539">Nucleus</keyword>
<evidence type="ECO:0000256" key="1">
    <source>
        <dbReference type="ARBA" id="ARBA00004123"/>
    </source>
</evidence>
<dbReference type="InterPro" id="IPR039924">
    <property type="entry name" value="ICln/Lot5/Saf5"/>
</dbReference>
<dbReference type="GO" id="GO:0005737">
    <property type="term" value="C:cytoplasm"/>
    <property type="evidence" value="ECO:0007669"/>
    <property type="project" value="UniProtKB-SubCell"/>
</dbReference>
<sequence>MFEKITSPPSETSFVRLDVTPQSFNSILLHAYIPSCTVVLAKDQLSYLDCFESIAKDTGRERYGSLRVEGGFDDADTEETKEGEEVVETKEQETEVEVKGVSVWITSDAITLFHNTPKAGLRIPLNHLDLHALQNSTRAIYLQISLPSAANANICSTTSDTSSISSQVDPLEITLIPDSTGSAEGEDLVTGEAKALEAYDGLSTAMTWLEDAEEDDEDGEDGYEIEGGGEFAGDWIWEGNVDDVGRFEDVEIPAEKLGDGAGVVRPREEDDHEGADGEMKWRKTG</sequence>
<dbReference type="GO" id="GO:0005634">
    <property type="term" value="C:nucleus"/>
    <property type="evidence" value="ECO:0007669"/>
    <property type="project" value="UniProtKB-SubCell"/>
</dbReference>